<evidence type="ECO:0000256" key="1">
    <source>
        <dbReference type="ARBA" id="ARBA00023015"/>
    </source>
</evidence>
<dbReference type="CDD" id="cd01392">
    <property type="entry name" value="HTH_LacI"/>
    <property type="match status" value="1"/>
</dbReference>
<dbReference type="PANTHER" id="PTHR30146">
    <property type="entry name" value="LACI-RELATED TRANSCRIPTIONAL REPRESSOR"/>
    <property type="match status" value="1"/>
</dbReference>
<dbReference type="EMBL" id="JBHUFC010000002">
    <property type="protein sequence ID" value="MFD1787127.1"/>
    <property type="molecule type" value="Genomic_DNA"/>
</dbReference>
<evidence type="ECO:0000259" key="4">
    <source>
        <dbReference type="PROSITE" id="PS50932"/>
    </source>
</evidence>
<evidence type="ECO:0000313" key="6">
    <source>
        <dbReference type="Proteomes" id="UP001597283"/>
    </source>
</evidence>
<gene>
    <name evidence="5" type="ORF">ACFSC3_06050</name>
</gene>
<dbReference type="Gene3D" id="3.40.50.2300">
    <property type="match status" value="2"/>
</dbReference>
<comment type="caution">
    <text evidence="5">The sequence shown here is derived from an EMBL/GenBank/DDBJ whole genome shotgun (WGS) entry which is preliminary data.</text>
</comment>
<protein>
    <submittedName>
        <fullName evidence="5">LacI family DNA-binding transcriptional regulator</fullName>
    </submittedName>
</protein>
<dbReference type="InterPro" id="IPR000843">
    <property type="entry name" value="HTH_LacI"/>
</dbReference>
<dbReference type="PROSITE" id="PS50932">
    <property type="entry name" value="HTH_LACI_2"/>
    <property type="match status" value="1"/>
</dbReference>
<dbReference type="SUPFAM" id="SSF47413">
    <property type="entry name" value="lambda repressor-like DNA-binding domains"/>
    <property type="match status" value="1"/>
</dbReference>
<dbReference type="Pfam" id="PF13377">
    <property type="entry name" value="Peripla_BP_3"/>
    <property type="match status" value="1"/>
</dbReference>
<keyword evidence="6" id="KW-1185">Reference proteome</keyword>
<dbReference type="Proteomes" id="UP001597283">
    <property type="component" value="Unassembled WGS sequence"/>
</dbReference>
<dbReference type="GO" id="GO:0003677">
    <property type="term" value="F:DNA binding"/>
    <property type="evidence" value="ECO:0007669"/>
    <property type="project" value="UniProtKB-KW"/>
</dbReference>
<dbReference type="Gene3D" id="1.10.260.40">
    <property type="entry name" value="lambda repressor-like DNA-binding domains"/>
    <property type="match status" value="1"/>
</dbReference>
<organism evidence="5 6">
    <name type="scientific">Sphingomonas floccifaciens</name>
    <dbReference type="NCBI Taxonomy" id="1844115"/>
    <lineage>
        <taxon>Bacteria</taxon>
        <taxon>Pseudomonadati</taxon>
        <taxon>Pseudomonadota</taxon>
        <taxon>Alphaproteobacteria</taxon>
        <taxon>Sphingomonadales</taxon>
        <taxon>Sphingomonadaceae</taxon>
        <taxon>Sphingomonas</taxon>
    </lineage>
</organism>
<dbReference type="SMART" id="SM00354">
    <property type="entry name" value="HTH_LACI"/>
    <property type="match status" value="1"/>
</dbReference>
<evidence type="ECO:0000256" key="2">
    <source>
        <dbReference type="ARBA" id="ARBA00023125"/>
    </source>
</evidence>
<dbReference type="InterPro" id="IPR010982">
    <property type="entry name" value="Lambda_DNA-bd_dom_sf"/>
</dbReference>
<sequence length="344" mass="35352">MSTRPVSRPQSGSTIRDVAASAGVSIRTVSRVLNRSPKVNAETRERVEATIATLGFRRSARARGLATGRSYLIALLHNDRNALVLDTLQRGVVEAAAERGYELVVHPAPAEETDAVADILDFVGRSRIDGLVVMAPVSGIVGLADELAAAGVPAVALAAVGIAGFSDMLVSDERGAAADVARYLRGLGHARVGLVNGPLDAQSAQERRSGFLNAAEGMAVVEAPGDYGFDAGVAAGDALLGIEPRPTAIFAVNDIMAAGVLKAAAARGIAVPRDVSVVGFDGSMLARMLTPALTSVHRPLADMARSATTRLLDIIEGGDDATPLTAQLTLIEGESSGPAPIGVQ</sequence>
<dbReference type="Pfam" id="PF00356">
    <property type="entry name" value="LacI"/>
    <property type="match status" value="1"/>
</dbReference>
<feature type="domain" description="HTH lacI-type" evidence="4">
    <location>
        <begin position="13"/>
        <end position="67"/>
    </location>
</feature>
<keyword evidence="2 5" id="KW-0238">DNA-binding</keyword>
<name>A0ABW4NAG2_9SPHN</name>
<evidence type="ECO:0000313" key="5">
    <source>
        <dbReference type="EMBL" id="MFD1787127.1"/>
    </source>
</evidence>
<dbReference type="InterPro" id="IPR046335">
    <property type="entry name" value="LacI/GalR-like_sensor"/>
</dbReference>
<dbReference type="PROSITE" id="PS00356">
    <property type="entry name" value="HTH_LACI_1"/>
    <property type="match status" value="1"/>
</dbReference>
<reference evidence="6" key="1">
    <citation type="journal article" date="2019" name="Int. J. Syst. Evol. Microbiol.">
        <title>The Global Catalogue of Microorganisms (GCM) 10K type strain sequencing project: providing services to taxonomists for standard genome sequencing and annotation.</title>
        <authorList>
            <consortium name="The Broad Institute Genomics Platform"/>
            <consortium name="The Broad Institute Genome Sequencing Center for Infectious Disease"/>
            <person name="Wu L."/>
            <person name="Ma J."/>
        </authorList>
    </citation>
    <scope>NUCLEOTIDE SEQUENCE [LARGE SCALE GENOMIC DNA]</scope>
    <source>
        <strain evidence="6">Q85</strain>
    </source>
</reference>
<dbReference type="PRINTS" id="PR00036">
    <property type="entry name" value="HTHLACI"/>
</dbReference>
<proteinExistence type="predicted"/>
<keyword evidence="1" id="KW-0805">Transcription regulation</keyword>
<dbReference type="SUPFAM" id="SSF53822">
    <property type="entry name" value="Periplasmic binding protein-like I"/>
    <property type="match status" value="1"/>
</dbReference>
<evidence type="ECO:0000256" key="3">
    <source>
        <dbReference type="ARBA" id="ARBA00023163"/>
    </source>
</evidence>
<accession>A0ABW4NAG2</accession>
<dbReference type="InterPro" id="IPR028082">
    <property type="entry name" value="Peripla_BP_I"/>
</dbReference>
<dbReference type="RefSeq" id="WP_380939495.1">
    <property type="nucleotide sequence ID" value="NZ_JBHUFC010000002.1"/>
</dbReference>
<keyword evidence="3" id="KW-0804">Transcription</keyword>
<dbReference type="PANTHER" id="PTHR30146:SF153">
    <property type="entry name" value="LACTOSE OPERON REPRESSOR"/>
    <property type="match status" value="1"/>
</dbReference>